<gene>
    <name evidence="2" type="ORF">OCBIM_22030352mg</name>
</gene>
<feature type="non-terminal residue" evidence="2">
    <location>
        <position position="1"/>
    </location>
</feature>
<sequence>EVRTHLHDNFNRRPEKRTTLISCELEKYFVDIVALSETRLSGEGQINEPTYDYIIFWRGLPEGQRRESGVGFALKNSLVSFIAEFTSCISEGTISCRIKLTKGRFLTDISIYAPTISHSDETVGQFYDDIAQLLKKVPISDKLAILGNFNARVGNDYITWLVLDRHGMENAINVKKLF</sequence>
<proteinExistence type="predicted"/>
<organism evidence="2">
    <name type="scientific">Octopus bimaculoides</name>
    <name type="common">California two-spotted octopus</name>
    <dbReference type="NCBI Taxonomy" id="37653"/>
    <lineage>
        <taxon>Eukaryota</taxon>
        <taxon>Metazoa</taxon>
        <taxon>Spiralia</taxon>
        <taxon>Lophotrochozoa</taxon>
        <taxon>Mollusca</taxon>
        <taxon>Cephalopoda</taxon>
        <taxon>Coleoidea</taxon>
        <taxon>Octopodiformes</taxon>
        <taxon>Octopoda</taxon>
        <taxon>Incirrata</taxon>
        <taxon>Octopodidae</taxon>
        <taxon>Octopus</taxon>
    </lineage>
</organism>
<dbReference type="GO" id="GO:0003824">
    <property type="term" value="F:catalytic activity"/>
    <property type="evidence" value="ECO:0007669"/>
    <property type="project" value="InterPro"/>
</dbReference>
<dbReference type="OrthoDB" id="10070415at2759"/>
<dbReference type="AlphaFoldDB" id="A0A0L8I772"/>
<dbReference type="InterPro" id="IPR036691">
    <property type="entry name" value="Endo/exonu/phosph_ase_sf"/>
</dbReference>
<reference evidence="2" key="1">
    <citation type="submission" date="2015-07" db="EMBL/GenBank/DDBJ databases">
        <title>MeaNS - Measles Nucleotide Surveillance Program.</title>
        <authorList>
            <person name="Tran T."/>
            <person name="Druce J."/>
        </authorList>
    </citation>
    <scope>NUCLEOTIDE SEQUENCE</scope>
    <source>
        <strain evidence="2">UCB-OBI-ISO-001</strain>
        <tissue evidence="2">Gonad</tissue>
    </source>
</reference>
<dbReference type="EMBL" id="KQ416345">
    <property type="protein sequence ID" value="KOF97338.1"/>
    <property type="molecule type" value="Genomic_DNA"/>
</dbReference>
<accession>A0A0L8I772</accession>
<dbReference type="Gene3D" id="3.60.10.10">
    <property type="entry name" value="Endonuclease/exonuclease/phosphatase"/>
    <property type="match status" value="1"/>
</dbReference>
<dbReference type="InterPro" id="IPR005135">
    <property type="entry name" value="Endo/exonuclease/phosphatase"/>
</dbReference>
<dbReference type="Pfam" id="PF03372">
    <property type="entry name" value="Exo_endo_phos"/>
    <property type="match status" value="1"/>
</dbReference>
<dbReference type="STRING" id="37653.A0A0L8I772"/>
<name>A0A0L8I772_OCTBM</name>
<dbReference type="SUPFAM" id="SSF56219">
    <property type="entry name" value="DNase I-like"/>
    <property type="match status" value="1"/>
</dbReference>
<evidence type="ECO:0000313" key="2">
    <source>
        <dbReference type="EMBL" id="KOF97338.1"/>
    </source>
</evidence>
<feature type="domain" description="Endonuclease/exonuclease/phosphatase" evidence="1">
    <location>
        <begin position="24"/>
        <end position="152"/>
    </location>
</feature>
<protein>
    <recommendedName>
        <fullName evidence="1">Endonuclease/exonuclease/phosphatase domain-containing protein</fullName>
    </recommendedName>
</protein>
<evidence type="ECO:0000259" key="1">
    <source>
        <dbReference type="Pfam" id="PF03372"/>
    </source>
</evidence>